<organism evidence="2 3">
    <name type="scientific">Halochromatium glycolicum</name>
    <dbReference type="NCBI Taxonomy" id="85075"/>
    <lineage>
        <taxon>Bacteria</taxon>
        <taxon>Pseudomonadati</taxon>
        <taxon>Pseudomonadota</taxon>
        <taxon>Gammaproteobacteria</taxon>
        <taxon>Chromatiales</taxon>
        <taxon>Chromatiaceae</taxon>
        <taxon>Halochromatium</taxon>
    </lineage>
</organism>
<feature type="signal peptide" evidence="1">
    <location>
        <begin position="1"/>
        <end position="22"/>
    </location>
</feature>
<feature type="chain" id="PRO_5042589138" description="PEP-CTERM protein-sorting domain-containing protein" evidence="1">
    <location>
        <begin position="23"/>
        <end position="239"/>
    </location>
</feature>
<accession>A0AAJ0U074</accession>
<proteinExistence type="predicted"/>
<dbReference type="RefSeq" id="WP_200343548.1">
    <property type="nucleotide sequence ID" value="NZ_NRSJ01000001.1"/>
</dbReference>
<dbReference type="AlphaFoldDB" id="A0AAJ0U074"/>
<reference evidence="2" key="2">
    <citation type="journal article" date="2020" name="Microorganisms">
        <title>Osmotic Adaptation and Compatible Solute Biosynthesis of Phototrophic Bacteria as Revealed from Genome Analyses.</title>
        <authorList>
            <person name="Imhoff J.F."/>
            <person name="Rahn T."/>
            <person name="Kunzel S."/>
            <person name="Keller A."/>
            <person name="Neulinger S.C."/>
        </authorList>
    </citation>
    <scope>NUCLEOTIDE SEQUENCE</scope>
    <source>
        <strain evidence="2">DSM 11080</strain>
    </source>
</reference>
<sequence>MKKLTVIAAGGLLGLVAQTLSAAKINLFEYNFNIDGLVDPAPTGLDDASFDYSTGLGSLTIELTTPGSRYVSFFVDHEIDEWSNGWFNETGAMSGSAEAGQSWEIDEPKFYFGDIFDNFSNGTLDDSIFCGTNPTDNTSYCDSSLEDDVSMALAWDFTLATDETALISFDLSDTPAPSGFYLTQTDPDSNQGTGQSIYFSSTLDISSSSTPPNPVPAPAPLGLLAAGAFAWGLNRRRSA</sequence>
<keyword evidence="3" id="KW-1185">Reference proteome</keyword>
<name>A0AAJ0U074_9GAMM</name>
<evidence type="ECO:0000313" key="2">
    <source>
        <dbReference type="EMBL" id="MBK1702976.1"/>
    </source>
</evidence>
<protein>
    <recommendedName>
        <fullName evidence="4">PEP-CTERM protein-sorting domain-containing protein</fullName>
    </recommendedName>
</protein>
<comment type="caution">
    <text evidence="2">The sequence shown here is derived from an EMBL/GenBank/DDBJ whole genome shotgun (WGS) entry which is preliminary data.</text>
</comment>
<gene>
    <name evidence="2" type="ORF">CKO40_00020</name>
</gene>
<dbReference type="EMBL" id="NRSJ01000001">
    <property type="protein sequence ID" value="MBK1702976.1"/>
    <property type="molecule type" value="Genomic_DNA"/>
</dbReference>
<dbReference type="NCBIfam" id="TIGR02595">
    <property type="entry name" value="PEP_CTERM"/>
    <property type="match status" value="1"/>
</dbReference>
<evidence type="ECO:0008006" key="4">
    <source>
        <dbReference type="Google" id="ProtNLM"/>
    </source>
</evidence>
<evidence type="ECO:0000256" key="1">
    <source>
        <dbReference type="SAM" id="SignalP"/>
    </source>
</evidence>
<dbReference type="Proteomes" id="UP001296776">
    <property type="component" value="Unassembled WGS sequence"/>
</dbReference>
<dbReference type="InterPro" id="IPR013424">
    <property type="entry name" value="Ice-binding_C"/>
</dbReference>
<reference evidence="2" key="1">
    <citation type="submission" date="2017-08" db="EMBL/GenBank/DDBJ databases">
        <authorList>
            <person name="Imhoff J.F."/>
            <person name="Rahn T."/>
            <person name="Kuenzel S."/>
            <person name="Neulinger S.C."/>
        </authorList>
    </citation>
    <scope>NUCLEOTIDE SEQUENCE</scope>
    <source>
        <strain evidence="2">DSM 11080</strain>
    </source>
</reference>
<evidence type="ECO:0000313" key="3">
    <source>
        <dbReference type="Proteomes" id="UP001296776"/>
    </source>
</evidence>
<keyword evidence="1" id="KW-0732">Signal</keyword>